<evidence type="ECO:0000313" key="5">
    <source>
        <dbReference type="Proteomes" id="UP001153069"/>
    </source>
</evidence>
<keyword evidence="3" id="KW-0472">Membrane</keyword>
<feature type="transmembrane region" description="Helical" evidence="3">
    <location>
        <begin position="743"/>
        <end position="763"/>
    </location>
</feature>
<protein>
    <submittedName>
        <fullName evidence="4">Uncharacterized protein</fullName>
    </submittedName>
</protein>
<feature type="region of interest" description="Disordered" evidence="2">
    <location>
        <begin position="82"/>
        <end position="101"/>
    </location>
</feature>
<evidence type="ECO:0000313" key="4">
    <source>
        <dbReference type="EMBL" id="CAB9511092.1"/>
    </source>
</evidence>
<dbReference type="AlphaFoldDB" id="A0A9N8HFQ5"/>
<keyword evidence="5" id="KW-1185">Reference proteome</keyword>
<sequence length="782" mass="86509">MNCCSKHPFADGPATSSPSHHLGKSTSSMAVSTKFDIEFDDYSFGKSQHNIRSFVVSSEDDRQELEILDALSIVLTNQSLREARGREQSQQMQRDQEEQDLEQELVQQERLMQQQQRQQQQYQHPQQQKQQPQVNLTACGKAAANKFHVICTADTAHDDSNTIDYSSNRKTSDDDTFKSSGATTVSGVGIDIREPAAPRHGARICMSPADSSKEDFEMELDHSIAAAAAAVTPACAALSNLGLSLDDNDNSKSSKANSNGSRGSKDDEVWQFHTATTNSMTEEVSGQSLKVTQTQLRITPEQWKMAQRELEDNRNELDTIRQKAKLVKRQLKNFQKEWESQQNLMRNKDKELERLRLIIAERTLQLTEKTGELSITKVALVAAENGFTSCKKQVRSRKQDLEKVQSANEELKRLLSDSRAELSRTKLQLEASAQRRKHFSNQALRILAGEVDRIDPNCTSNTSGDDFDMSSKRTPTASNSMSPRLRPLRAKSWSFTGSSSASLEAMDENNGGNTKFFEVNGFPSFGSALPSSSTCSVLGVSIPSQGMESSGEPATPVQSNHTHHNGSPTGDSQSTASRGSSKRDHAISRPTRSRSKSRDARRDTSLLDEAKDDERFEMTKADLHHSSPTFDTAIECVSGGGRDPAGTTPKRTFPNGVDDSCHKIRTTQSEETTTEDETTTSSSGEDSIVSYAEFDSVSTGSFPVTATIMSIMSFVGWFHVWAMAEELGITYLKGQVCLADSRTILSSVSIVSLLAFMSMWTIVEVSWTTAYNMLCCKRRSRH</sequence>
<proteinExistence type="predicted"/>
<accession>A0A9N8HFQ5</accession>
<evidence type="ECO:0000256" key="1">
    <source>
        <dbReference type="SAM" id="Coils"/>
    </source>
</evidence>
<name>A0A9N8HFQ5_9STRA</name>
<feature type="compositionally biased region" description="Low complexity" evidence="2">
    <location>
        <begin position="246"/>
        <end position="262"/>
    </location>
</feature>
<feature type="transmembrane region" description="Helical" evidence="3">
    <location>
        <begin position="702"/>
        <end position="722"/>
    </location>
</feature>
<feature type="region of interest" description="Disordered" evidence="2">
    <location>
        <begin position="110"/>
        <end position="130"/>
    </location>
</feature>
<feature type="compositionally biased region" description="Polar residues" evidence="2">
    <location>
        <begin position="556"/>
        <end position="579"/>
    </location>
</feature>
<keyword evidence="3" id="KW-1133">Transmembrane helix</keyword>
<feature type="region of interest" description="Disordered" evidence="2">
    <location>
        <begin position="246"/>
        <end position="268"/>
    </location>
</feature>
<dbReference type="EMBL" id="CAICTM010000466">
    <property type="protein sequence ID" value="CAB9511092.1"/>
    <property type="molecule type" value="Genomic_DNA"/>
</dbReference>
<feature type="coiled-coil region" evidence="1">
    <location>
        <begin position="303"/>
        <end position="337"/>
    </location>
</feature>
<feature type="region of interest" description="Disordered" evidence="2">
    <location>
        <begin position="158"/>
        <end position="178"/>
    </location>
</feature>
<comment type="caution">
    <text evidence="4">The sequence shown here is derived from an EMBL/GenBank/DDBJ whole genome shotgun (WGS) entry which is preliminary data.</text>
</comment>
<feature type="compositionally biased region" description="Polar residues" evidence="2">
    <location>
        <begin position="14"/>
        <end position="26"/>
    </location>
</feature>
<keyword evidence="3" id="KW-0812">Transmembrane</keyword>
<organism evidence="4 5">
    <name type="scientific">Seminavis robusta</name>
    <dbReference type="NCBI Taxonomy" id="568900"/>
    <lineage>
        <taxon>Eukaryota</taxon>
        <taxon>Sar</taxon>
        <taxon>Stramenopiles</taxon>
        <taxon>Ochrophyta</taxon>
        <taxon>Bacillariophyta</taxon>
        <taxon>Bacillariophyceae</taxon>
        <taxon>Bacillariophycidae</taxon>
        <taxon>Naviculales</taxon>
        <taxon>Naviculaceae</taxon>
        <taxon>Seminavis</taxon>
    </lineage>
</organism>
<feature type="region of interest" description="Disordered" evidence="2">
    <location>
        <begin position="455"/>
        <end position="485"/>
    </location>
</feature>
<feature type="coiled-coil region" evidence="1">
    <location>
        <begin position="394"/>
        <end position="428"/>
    </location>
</feature>
<reference evidence="4" key="1">
    <citation type="submission" date="2020-06" db="EMBL/GenBank/DDBJ databases">
        <authorList>
            <consortium name="Plant Systems Biology data submission"/>
        </authorList>
    </citation>
    <scope>NUCLEOTIDE SEQUENCE</scope>
    <source>
        <strain evidence="4">D6</strain>
    </source>
</reference>
<feature type="compositionally biased region" description="Basic and acidic residues" evidence="2">
    <location>
        <begin position="596"/>
        <end position="613"/>
    </location>
</feature>
<feature type="region of interest" description="Disordered" evidence="2">
    <location>
        <begin position="1"/>
        <end position="26"/>
    </location>
</feature>
<keyword evidence="1" id="KW-0175">Coiled coil</keyword>
<evidence type="ECO:0000256" key="2">
    <source>
        <dbReference type="SAM" id="MobiDB-lite"/>
    </source>
</evidence>
<dbReference type="Proteomes" id="UP001153069">
    <property type="component" value="Unassembled WGS sequence"/>
</dbReference>
<feature type="region of interest" description="Disordered" evidence="2">
    <location>
        <begin position="543"/>
        <end position="613"/>
    </location>
</feature>
<feature type="compositionally biased region" description="Polar residues" evidence="2">
    <location>
        <begin position="472"/>
        <end position="482"/>
    </location>
</feature>
<gene>
    <name evidence="4" type="ORF">SEMRO_467_G149010.1</name>
</gene>
<feature type="region of interest" description="Disordered" evidence="2">
    <location>
        <begin position="638"/>
        <end position="685"/>
    </location>
</feature>
<evidence type="ECO:0000256" key="3">
    <source>
        <dbReference type="SAM" id="Phobius"/>
    </source>
</evidence>